<dbReference type="EMBL" id="FTMP01000009">
    <property type="protein sequence ID" value="SIQ85471.1"/>
    <property type="molecule type" value="Genomic_DNA"/>
</dbReference>
<evidence type="ECO:0000313" key="2">
    <source>
        <dbReference type="Proteomes" id="UP000185841"/>
    </source>
</evidence>
<organism evidence="1 2">
    <name type="scientific">Aquipseudomonas alcaligenes</name>
    <name type="common">Pseudomonas alcaligenes</name>
    <dbReference type="NCBI Taxonomy" id="43263"/>
    <lineage>
        <taxon>Bacteria</taxon>
        <taxon>Pseudomonadati</taxon>
        <taxon>Pseudomonadota</taxon>
        <taxon>Gammaproteobacteria</taxon>
        <taxon>Pseudomonadales</taxon>
        <taxon>Pseudomonadaceae</taxon>
        <taxon>Aquipseudomonas</taxon>
    </lineage>
</organism>
<accession>A0A1N6W5R8</accession>
<sequence length="85" mass="9476">MSDSLSLAQARRLVLAAPGFACALRGAIGARQLRTQIDRIGVLQIDSVNALVRSYYLPVFSRLGHYDSRLLDELAWGTPKRRCLF</sequence>
<dbReference type="AlphaFoldDB" id="A0A1N6W5R8"/>
<dbReference type="PANTHER" id="PTHR30528">
    <property type="entry name" value="CYTOPLASMIC PROTEIN"/>
    <property type="match status" value="1"/>
</dbReference>
<gene>
    <name evidence="1" type="ORF">SAMN05878282_10917</name>
</gene>
<evidence type="ECO:0000313" key="1">
    <source>
        <dbReference type="EMBL" id="SIQ85471.1"/>
    </source>
</evidence>
<dbReference type="PANTHER" id="PTHR30528:SF0">
    <property type="entry name" value="CYTOPLASMIC PROTEIN"/>
    <property type="match status" value="1"/>
</dbReference>
<dbReference type="Proteomes" id="UP000185841">
    <property type="component" value="Unassembled WGS sequence"/>
</dbReference>
<protein>
    <recommendedName>
        <fullName evidence="3">Winged helix-turn-helix domain-containing protein</fullName>
    </recommendedName>
</protein>
<name>A0A1N6W5R8_AQUAC</name>
<evidence type="ECO:0008006" key="3">
    <source>
        <dbReference type="Google" id="ProtNLM"/>
    </source>
</evidence>
<proteinExistence type="predicted"/>
<reference evidence="1 2" key="1">
    <citation type="submission" date="2017-01" db="EMBL/GenBank/DDBJ databases">
        <authorList>
            <person name="Mah S.A."/>
            <person name="Swanson W.J."/>
            <person name="Moy G.W."/>
            <person name="Vacquier V.D."/>
        </authorList>
    </citation>
    <scope>NUCLEOTIDE SEQUENCE [LARGE SCALE GENOMIC DNA]</scope>
    <source>
        <strain evidence="1 2">RU36E</strain>
    </source>
</reference>